<feature type="transmembrane region" description="Helical" evidence="1">
    <location>
        <begin position="81"/>
        <end position="98"/>
    </location>
</feature>
<evidence type="ECO:0000313" key="2">
    <source>
        <dbReference type="EMBL" id="GAL60925.1"/>
    </source>
</evidence>
<dbReference type="EMBL" id="SORL01000008">
    <property type="protein sequence ID" value="TDY62089.1"/>
    <property type="molecule type" value="Genomic_DNA"/>
</dbReference>
<accession>A0A090V7T8</accession>
<protein>
    <recommendedName>
        <fullName evidence="6">Transmembrane protein</fullName>
    </recommendedName>
</protein>
<keyword evidence="1" id="KW-1133">Transmembrane helix</keyword>
<feature type="transmembrane region" description="Helical" evidence="1">
    <location>
        <begin position="104"/>
        <end position="126"/>
    </location>
</feature>
<proteinExistence type="predicted"/>
<reference evidence="3 5" key="2">
    <citation type="submission" date="2019-03" db="EMBL/GenBank/DDBJ databases">
        <title>Genomic Encyclopedia of Type Strains, Phase III (KMG-III): the genomes of soil and plant-associated and newly described type strains.</title>
        <authorList>
            <person name="Whitman W."/>
        </authorList>
    </citation>
    <scope>NUCLEOTIDE SEQUENCE [LARGE SCALE GENOMIC DNA]</scope>
    <source>
        <strain evidence="3 5">CECT 8301</strain>
    </source>
</reference>
<evidence type="ECO:0000313" key="5">
    <source>
        <dbReference type="Proteomes" id="UP000294824"/>
    </source>
</evidence>
<keyword evidence="1" id="KW-0812">Transmembrane</keyword>
<dbReference type="RefSeq" id="WP_042502555.1">
    <property type="nucleotide sequence ID" value="NZ_BBNQ01000001.1"/>
</dbReference>
<evidence type="ECO:0008006" key="6">
    <source>
        <dbReference type="Google" id="ProtNLM"/>
    </source>
</evidence>
<keyword evidence="5" id="KW-1185">Reference proteome</keyword>
<reference evidence="2 4" key="1">
    <citation type="journal article" date="2014" name="Genome Announc.">
        <title>Draft Genome Sequences of Marine Flavobacterium Algibacter lectus Strains SS8 and NR4.</title>
        <authorList>
            <person name="Takatani N."/>
            <person name="Nakanishi M."/>
            <person name="Meirelles P."/>
            <person name="Mino S."/>
            <person name="Suda W."/>
            <person name="Oshima K."/>
            <person name="Hattori M."/>
            <person name="Ohkuma M."/>
            <person name="Hosokawa M."/>
            <person name="Miyashita K."/>
            <person name="Thompson F.L."/>
            <person name="Niwa A."/>
            <person name="Sawabe T."/>
            <person name="Sawabe T."/>
        </authorList>
    </citation>
    <scope>NUCLEOTIDE SEQUENCE [LARGE SCALE GENOMIC DNA]</scope>
    <source>
        <strain evidence="2 4">JCM 19300</strain>
    </source>
</reference>
<evidence type="ECO:0000256" key="1">
    <source>
        <dbReference type="SAM" id="Phobius"/>
    </source>
</evidence>
<evidence type="ECO:0000313" key="3">
    <source>
        <dbReference type="EMBL" id="TDY62089.1"/>
    </source>
</evidence>
<name>A0A090V7T8_9FLAO</name>
<feature type="transmembrane region" description="Helical" evidence="1">
    <location>
        <begin position="7"/>
        <end position="28"/>
    </location>
</feature>
<organism evidence="2 4">
    <name type="scientific">Algibacter lectus</name>
    <dbReference type="NCBI Taxonomy" id="221126"/>
    <lineage>
        <taxon>Bacteria</taxon>
        <taxon>Pseudomonadati</taxon>
        <taxon>Bacteroidota</taxon>
        <taxon>Flavobacteriia</taxon>
        <taxon>Flavobacteriales</taxon>
        <taxon>Flavobacteriaceae</taxon>
        <taxon>Algibacter</taxon>
    </lineage>
</organism>
<dbReference type="AlphaFoldDB" id="A0A090V7T8"/>
<dbReference type="OrthoDB" id="9786064at2"/>
<evidence type="ECO:0000313" key="4">
    <source>
        <dbReference type="Proteomes" id="UP000029644"/>
    </source>
</evidence>
<feature type="transmembrane region" description="Helical" evidence="1">
    <location>
        <begin position="138"/>
        <end position="162"/>
    </location>
</feature>
<comment type="caution">
    <text evidence="2">The sequence shown here is derived from an EMBL/GenBank/DDBJ whole genome shotgun (WGS) entry which is preliminary data.</text>
</comment>
<keyword evidence="1" id="KW-0472">Membrane</keyword>
<accession>A0A4R8M904</accession>
<feature type="transmembrane region" description="Helical" evidence="1">
    <location>
        <begin position="182"/>
        <end position="200"/>
    </location>
</feature>
<sequence length="201" mass="22753">MDKLLKSISYIFHPLLMPIIGVAYYYYISPRFIAEQILHAKLISLLILTIILPILMFFLLRTLGKAQTIHLKTTRERIYPLALNCFITILVIKRVITATQSLELYYFFIGILISNMACLTLAIFKFKASIHMIGISGLFMFFIAIGVQFGINITGTLAFVALAMGAVATSRLHLNAHTSKELIFGFFVGLIPQLLLINFWM</sequence>
<feature type="transmembrane region" description="Helical" evidence="1">
    <location>
        <begin position="40"/>
        <end position="60"/>
    </location>
</feature>
<dbReference type="Proteomes" id="UP000029644">
    <property type="component" value="Unassembled WGS sequence"/>
</dbReference>
<dbReference type="EMBL" id="BBNQ01000001">
    <property type="protein sequence ID" value="GAL60925.1"/>
    <property type="molecule type" value="Genomic_DNA"/>
</dbReference>
<gene>
    <name evidence="3" type="ORF">DFQ06_1905</name>
    <name evidence="2" type="ORF">JCM19300_3863</name>
</gene>
<dbReference type="Proteomes" id="UP000294824">
    <property type="component" value="Unassembled WGS sequence"/>
</dbReference>